<keyword evidence="1" id="KW-0808">Transferase</keyword>
<evidence type="ECO:0000313" key="1">
    <source>
        <dbReference type="EMBL" id="AZG71549.1"/>
    </source>
</evidence>
<dbReference type="OrthoDB" id="9802385at2"/>
<protein>
    <submittedName>
        <fullName evidence="1">GTP pyrophosphokinase</fullName>
    </submittedName>
</protein>
<keyword evidence="2" id="KW-1185">Reference proteome</keyword>
<proteinExistence type="predicted"/>
<name>A0A3G8LPV9_9GAMM</name>
<dbReference type="GO" id="GO:0016301">
    <property type="term" value="F:kinase activity"/>
    <property type="evidence" value="ECO:0007669"/>
    <property type="project" value="UniProtKB-KW"/>
</dbReference>
<dbReference type="Proteomes" id="UP000278035">
    <property type="component" value="Chromosome"/>
</dbReference>
<sequence>MNIIEKSLEIALKAYSGKQDKAGKTYILHPLRVMAKMDTEYEMAVALLHDVIEDSDYTADDLLTQGIPPDVVNAVQLLSKVAGETYDQFIGRIIDNPIAIKVKMADIEDNINILRLEVVEVKDLQRVAKYHAAWKRLQIHS</sequence>
<keyword evidence="1" id="KW-0418">Kinase</keyword>
<dbReference type="RefSeq" id="WP_124729192.1">
    <property type="nucleotide sequence ID" value="NZ_CBCSKC010000015.1"/>
</dbReference>
<dbReference type="Gene3D" id="1.10.3210.10">
    <property type="entry name" value="Hypothetical protein af1432"/>
    <property type="match status" value="1"/>
</dbReference>
<accession>A0A3G8LPV9</accession>
<dbReference type="SUPFAM" id="SSF109604">
    <property type="entry name" value="HD-domain/PDEase-like"/>
    <property type="match status" value="1"/>
</dbReference>
<dbReference type="AlphaFoldDB" id="A0A3G8LPV9"/>
<dbReference type="KEGG" id="slj:EGC82_01445"/>
<reference evidence="2" key="1">
    <citation type="submission" date="2018-11" db="EMBL/GenBank/DDBJ databases">
        <title>Shewanella sp. M2.</title>
        <authorList>
            <person name="Hwang Y.J."/>
            <person name="Hwang C.Y."/>
        </authorList>
    </citation>
    <scope>NUCLEOTIDE SEQUENCE [LARGE SCALE GENOMIC DNA]</scope>
    <source>
        <strain evidence="2">LMG 19866</strain>
    </source>
</reference>
<dbReference type="EMBL" id="CP034015">
    <property type="protein sequence ID" value="AZG71549.1"/>
    <property type="molecule type" value="Genomic_DNA"/>
</dbReference>
<evidence type="ECO:0000313" key="2">
    <source>
        <dbReference type="Proteomes" id="UP000278035"/>
    </source>
</evidence>
<organism evidence="1 2">
    <name type="scientific">Shewanella livingstonensis</name>
    <dbReference type="NCBI Taxonomy" id="150120"/>
    <lineage>
        <taxon>Bacteria</taxon>
        <taxon>Pseudomonadati</taxon>
        <taxon>Pseudomonadota</taxon>
        <taxon>Gammaproteobacteria</taxon>
        <taxon>Alteromonadales</taxon>
        <taxon>Shewanellaceae</taxon>
        <taxon>Shewanella</taxon>
    </lineage>
</organism>
<gene>
    <name evidence="1" type="ORF">EGC82_01445</name>
</gene>